<name>A0A022R629_ERYGU</name>
<evidence type="ECO:0000313" key="1">
    <source>
        <dbReference type="EMBL" id="EYU35449.1"/>
    </source>
</evidence>
<sequence>MGDLSDTETANTQRNLCIKKTASLKDLCKLHKSHIMKWNHHHHHQPKPLDIKKPTSFIKKTFR</sequence>
<dbReference type="Proteomes" id="UP000030748">
    <property type="component" value="Unassembled WGS sequence"/>
</dbReference>
<proteinExistence type="predicted"/>
<organism evidence="1 2">
    <name type="scientific">Erythranthe guttata</name>
    <name type="common">Yellow monkey flower</name>
    <name type="synonym">Mimulus guttatus</name>
    <dbReference type="NCBI Taxonomy" id="4155"/>
    <lineage>
        <taxon>Eukaryota</taxon>
        <taxon>Viridiplantae</taxon>
        <taxon>Streptophyta</taxon>
        <taxon>Embryophyta</taxon>
        <taxon>Tracheophyta</taxon>
        <taxon>Spermatophyta</taxon>
        <taxon>Magnoliopsida</taxon>
        <taxon>eudicotyledons</taxon>
        <taxon>Gunneridae</taxon>
        <taxon>Pentapetalae</taxon>
        <taxon>asterids</taxon>
        <taxon>lamiids</taxon>
        <taxon>Lamiales</taxon>
        <taxon>Phrymaceae</taxon>
        <taxon>Erythranthe</taxon>
    </lineage>
</organism>
<dbReference type="EMBL" id="KI630619">
    <property type="protein sequence ID" value="EYU35449.1"/>
    <property type="molecule type" value="Genomic_DNA"/>
</dbReference>
<dbReference type="AlphaFoldDB" id="A0A022R629"/>
<keyword evidence="2" id="KW-1185">Reference proteome</keyword>
<feature type="non-terminal residue" evidence="1">
    <location>
        <position position="63"/>
    </location>
</feature>
<accession>A0A022R629</accession>
<evidence type="ECO:0000313" key="2">
    <source>
        <dbReference type="Proteomes" id="UP000030748"/>
    </source>
</evidence>
<protein>
    <submittedName>
        <fullName evidence="1">Uncharacterized protein</fullName>
    </submittedName>
</protein>
<gene>
    <name evidence="1" type="ORF">MIMGU_mgv1a0212671mg</name>
</gene>
<reference evidence="1 2" key="1">
    <citation type="journal article" date="2013" name="Proc. Natl. Acad. Sci. U.S.A.">
        <title>Fine-scale variation in meiotic recombination in Mimulus inferred from population shotgun sequencing.</title>
        <authorList>
            <person name="Hellsten U."/>
            <person name="Wright K.M."/>
            <person name="Jenkins J."/>
            <person name="Shu S."/>
            <person name="Yuan Y."/>
            <person name="Wessler S.R."/>
            <person name="Schmutz J."/>
            <person name="Willis J.H."/>
            <person name="Rokhsar D.S."/>
        </authorList>
    </citation>
    <scope>NUCLEOTIDE SEQUENCE [LARGE SCALE GENOMIC DNA]</scope>
    <source>
        <strain evidence="2">cv. DUN x IM62</strain>
    </source>
</reference>